<dbReference type="Proteomes" id="UP000552097">
    <property type="component" value="Unassembled WGS sequence"/>
</dbReference>
<dbReference type="SUPFAM" id="SSF52540">
    <property type="entry name" value="P-loop containing nucleoside triphosphate hydrolases"/>
    <property type="match status" value="1"/>
</dbReference>
<keyword evidence="3" id="KW-1185">Reference proteome</keyword>
<dbReference type="InterPro" id="IPR019734">
    <property type="entry name" value="TPR_rpt"/>
</dbReference>
<dbReference type="SMART" id="SM00028">
    <property type="entry name" value="TPR"/>
    <property type="match status" value="6"/>
</dbReference>
<dbReference type="Gene3D" id="3.40.50.300">
    <property type="entry name" value="P-loop containing nucleotide triphosphate hydrolases"/>
    <property type="match status" value="1"/>
</dbReference>
<dbReference type="PANTHER" id="PTHR47691:SF3">
    <property type="entry name" value="HTH-TYPE TRANSCRIPTIONAL REGULATOR RV0890C-RELATED"/>
    <property type="match status" value="1"/>
</dbReference>
<comment type="caution">
    <text evidence="2">The sequence shown here is derived from an EMBL/GenBank/DDBJ whole genome shotgun (WGS) entry which is preliminary data.</text>
</comment>
<proteinExistence type="predicted"/>
<dbReference type="GO" id="GO:0043531">
    <property type="term" value="F:ADP binding"/>
    <property type="evidence" value="ECO:0007669"/>
    <property type="project" value="InterPro"/>
</dbReference>
<dbReference type="RefSeq" id="WP_184917738.1">
    <property type="nucleotide sequence ID" value="NZ_JACHMO010000001.1"/>
</dbReference>
<gene>
    <name evidence="2" type="ORF">F4560_001411</name>
</gene>
<dbReference type="EMBL" id="JACHMO010000001">
    <property type="protein sequence ID" value="MBB5801643.1"/>
    <property type="molecule type" value="Genomic_DNA"/>
</dbReference>
<evidence type="ECO:0000313" key="2">
    <source>
        <dbReference type="EMBL" id="MBB5801643.1"/>
    </source>
</evidence>
<feature type="compositionally biased region" description="Pro residues" evidence="1">
    <location>
        <begin position="739"/>
        <end position="751"/>
    </location>
</feature>
<feature type="region of interest" description="Disordered" evidence="1">
    <location>
        <begin position="724"/>
        <end position="751"/>
    </location>
</feature>
<accession>A0A7W9LZF2</accession>
<reference evidence="2 3" key="1">
    <citation type="submission" date="2020-08" db="EMBL/GenBank/DDBJ databases">
        <title>Sequencing the genomes of 1000 actinobacteria strains.</title>
        <authorList>
            <person name="Klenk H.-P."/>
        </authorList>
    </citation>
    <scope>NUCLEOTIDE SEQUENCE [LARGE SCALE GENOMIC DNA]</scope>
    <source>
        <strain evidence="2 3">DSM 45486</strain>
    </source>
</reference>
<dbReference type="Pfam" id="PF13424">
    <property type="entry name" value="TPR_12"/>
    <property type="match status" value="2"/>
</dbReference>
<evidence type="ECO:0000313" key="3">
    <source>
        <dbReference type="Proteomes" id="UP000552097"/>
    </source>
</evidence>
<dbReference type="SUPFAM" id="SSF48452">
    <property type="entry name" value="TPR-like"/>
    <property type="match status" value="2"/>
</dbReference>
<protein>
    <submittedName>
        <fullName evidence="2">Tetratricopeptide (TPR) repeat protein</fullName>
    </submittedName>
</protein>
<dbReference type="InterPro" id="IPR011990">
    <property type="entry name" value="TPR-like_helical_dom_sf"/>
</dbReference>
<dbReference type="Gene3D" id="1.25.40.10">
    <property type="entry name" value="Tetratricopeptide repeat domain"/>
    <property type="match status" value="1"/>
</dbReference>
<dbReference type="InterPro" id="IPR027417">
    <property type="entry name" value="P-loop_NTPase"/>
</dbReference>
<organism evidence="2 3">
    <name type="scientific">Saccharothrix ecbatanensis</name>
    <dbReference type="NCBI Taxonomy" id="1105145"/>
    <lineage>
        <taxon>Bacteria</taxon>
        <taxon>Bacillati</taxon>
        <taxon>Actinomycetota</taxon>
        <taxon>Actinomycetes</taxon>
        <taxon>Pseudonocardiales</taxon>
        <taxon>Pseudonocardiaceae</taxon>
        <taxon>Saccharothrix</taxon>
    </lineage>
</organism>
<evidence type="ECO:0000256" key="1">
    <source>
        <dbReference type="SAM" id="MobiDB-lite"/>
    </source>
</evidence>
<dbReference type="AlphaFoldDB" id="A0A7W9LZF2"/>
<sequence length="751" mass="80749">MTDSVRNVVVGRVVGNVVQAGSATVIPPEARPTAVAGLPPPAVFVGRENELARLTAALEPGGSEAVLVWSVGGLPGVGKTALAVCAARQAVAAGWFPGGVVMTNLRGYDQANQRLTASTALAGLLGALGVADEHIPPEVEDRARLWRSLLADRERMLVVADNVSDPDQVVPLLPGDSRHQVLITSRHRMAGLDHTRLLDLDVLDVPDAVRMLAAVLDISNPDDTRAADNPVECERVAQLCGGLPLAVRVAAALLVADPERSVADLAEALADGRHRLRELNFDGSLAVRAAFDLSYAHLDPDQARLLRLTALDPGPDVGLDTIAAIADTDRTTALRLIRRLRAAHLVQPGQSADRWRMHDLVKLYAAEKAAEDPDHDRTIVRMLDHYLATVTAAGDSHGEVRVGTEAVRAVDAERANLVPVIDLAHTAGHPGHVVALTRALTMYFDLRKLWTEWISTHELALSAARGAGDREAEATLLVKLGLAHGQLLRTEVAMACFRAALPLFRRLGDRVGFAEALNRLGVMFRHTGRSRWAMACHTWARDLFREAGDPKGQLGALHNMAVLHRRLRDLDQAAALHLECLVLCRELGPLLEGRVLDQLGVTYREMGRVSEAIECHRRNLRITEAVADPHGNALTMATLAVTYRVADRLTEAVSCHLEALRTFRAFGSLPSVGQVLKELGATYREMGRDDDAVVCWAEALRVFEALPAVSAGAVADRTRRDLAALTAEVRTPPAASRPGPAPGSPHPTAPG</sequence>
<dbReference type="PANTHER" id="PTHR47691">
    <property type="entry name" value="REGULATOR-RELATED"/>
    <property type="match status" value="1"/>
</dbReference>
<name>A0A7W9LZF2_9PSEU</name>
<dbReference type="PRINTS" id="PR00364">
    <property type="entry name" value="DISEASERSIST"/>
</dbReference>